<gene>
    <name evidence="3" type="ORF">LMG31841_02881</name>
</gene>
<dbReference type="InterPro" id="IPR047951">
    <property type="entry name" value="Transpos_ISL3"/>
</dbReference>
<organism evidence="3 4">
    <name type="scientific">Paraburkholderia saeva</name>
    <dbReference type="NCBI Taxonomy" id="2777537"/>
    <lineage>
        <taxon>Bacteria</taxon>
        <taxon>Pseudomonadati</taxon>
        <taxon>Pseudomonadota</taxon>
        <taxon>Betaproteobacteria</taxon>
        <taxon>Burkholderiales</taxon>
        <taxon>Burkholderiaceae</taxon>
        <taxon>Paraburkholderia</taxon>
    </lineage>
</organism>
<dbReference type="PANTHER" id="PTHR33498:SF1">
    <property type="entry name" value="TRANSPOSASE FOR INSERTION SEQUENCE ELEMENT IS1557"/>
    <property type="match status" value="1"/>
</dbReference>
<evidence type="ECO:0000313" key="4">
    <source>
        <dbReference type="Proteomes" id="UP000789704"/>
    </source>
</evidence>
<name>A0A9N8RW64_9BURK</name>
<reference evidence="3" key="1">
    <citation type="submission" date="2021-04" db="EMBL/GenBank/DDBJ databases">
        <authorList>
            <person name="Vanwijnsberghe S."/>
        </authorList>
    </citation>
    <scope>NUCLEOTIDE SEQUENCE</scope>
    <source>
        <strain evidence="3">LMG 31841</strain>
    </source>
</reference>
<dbReference type="NCBIfam" id="NF033550">
    <property type="entry name" value="transpos_ISL3"/>
    <property type="match status" value="1"/>
</dbReference>
<evidence type="ECO:0000313" key="3">
    <source>
        <dbReference type="EMBL" id="CAG4900468.1"/>
    </source>
</evidence>
<sequence>MTDILDLPGWTPTATRTEDGQYVIEADYTVLPEACQKCGVIGRVYKHGPKMIIFRDSPIRGRPVSIEANAQRFRCRECGGTFIQPLGGIHPAMRMTARCVQYIEEQCLRDTFVRIAEHVGCDDKTVRTLAGDYIERLNAEYKPWLPEWLGIDETQIDGKLRCIITDVVNRVPIDMLPDRDKPLVTAWLHQFKERGGVKGLAIDMWRPYKDAAQSVFPGLPVVVDKFHLVKMANKAMDDIRTTLAKDQEKEVGRDWMRRKVLLRMRYKNLDEKGRFNLQMWLDNEPHVATAYRLKEAFYDIYDAPTKADAAERLDEWRKSVPAAMKKGKKSFAPLLTSTRNWREEMLAYFDHPISNGYTEALNGVAKVINRSGRGYSFEVLRARLLYGKLHKKQPVEGHMMKRTAVQVERQVALIEALGSRCGSCNGVFDAAELETHTLPPITKDEIRREANRRAYPKRVHICSTCYQRFHTEGASHGSQPST</sequence>
<accession>A0A9N8RW64</accession>
<proteinExistence type="predicted"/>
<evidence type="ECO:0000259" key="1">
    <source>
        <dbReference type="Pfam" id="PF01610"/>
    </source>
</evidence>
<dbReference type="Pfam" id="PF14690">
    <property type="entry name" value="Zn_ribbon_ISL3"/>
    <property type="match status" value="1"/>
</dbReference>
<dbReference type="InterPro" id="IPR029261">
    <property type="entry name" value="Transposase_Znf"/>
</dbReference>
<dbReference type="AlphaFoldDB" id="A0A9N8RW64"/>
<protein>
    <submittedName>
        <fullName evidence="3">ISL3 family transposase ISRso21</fullName>
    </submittedName>
</protein>
<feature type="domain" description="Transposase IS204/IS1001/IS1096/IS1165 DDE" evidence="1">
    <location>
        <begin position="149"/>
        <end position="384"/>
    </location>
</feature>
<comment type="caution">
    <text evidence="3">The sequence shown here is derived from an EMBL/GenBank/DDBJ whole genome shotgun (WGS) entry which is preliminary data.</text>
</comment>
<evidence type="ECO:0000259" key="2">
    <source>
        <dbReference type="Pfam" id="PF14690"/>
    </source>
</evidence>
<keyword evidence="4" id="KW-1185">Reference proteome</keyword>
<dbReference type="RefSeq" id="WP_228877631.1">
    <property type="nucleotide sequence ID" value="NZ_CAJQZC010000005.1"/>
</dbReference>
<dbReference type="Proteomes" id="UP000789704">
    <property type="component" value="Unassembled WGS sequence"/>
</dbReference>
<dbReference type="InterPro" id="IPR002560">
    <property type="entry name" value="Transposase_DDE"/>
</dbReference>
<dbReference type="PANTHER" id="PTHR33498">
    <property type="entry name" value="TRANSPOSASE FOR INSERTION SEQUENCE ELEMENT IS1557"/>
    <property type="match status" value="1"/>
</dbReference>
<dbReference type="EMBL" id="CAJQZC010000005">
    <property type="protein sequence ID" value="CAG4900468.1"/>
    <property type="molecule type" value="Genomic_DNA"/>
</dbReference>
<feature type="domain" description="Transposase IS204/IS1001/IS1096/IS1165 zinc-finger" evidence="2">
    <location>
        <begin position="32"/>
        <end position="78"/>
    </location>
</feature>
<dbReference type="Pfam" id="PF01610">
    <property type="entry name" value="DDE_Tnp_ISL3"/>
    <property type="match status" value="1"/>
</dbReference>